<dbReference type="Proteomes" id="UP000699462">
    <property type="component" value="Unassembled WGS sequence"/>
</dbReference>
<dbReference type="OrthoDB" id="10068977at2759"/>
<protein>
    <submittedName>
        <fullName evidence="1">Uncharacterized protein</fullName>
    </submittedName>
</protein>
<dbReference type="AlphaFoldDB" id="A0A8T0DA83"/>
<dbReference type="EMBL" id="JTDF01009165">
    <property type="protein sequence ID" value="KAF8564266.1"/>
    <property type="molecule type" value="Genomic_DNA"/>
</dbReference>
<gene>
    <name evidence="1" type="ORF">P879_06196</name>
</gene>
<sequence length="100" mass="10844">MQVSNKFYVVTTIAIVGNPIDGDDYYVKPDLVKGRPQAEVDDDFKELLTPVTCLGLFLYRGSNAVTVICQQIMDTKLTEVSGVAADLGDIAVMDSSPDDL</sequence>
<evidence type="ECO:0000313" key="2">
    <source>
        <dbReference type="Proteomes" id="UP000699462"/>
    </source>
</evidence>
<comment type="caution">
    <text evidence="1">The sequence shown here is derived from an EMBL/GenBank/DDBJ whole genome shotgun (WGS) entry which is preliminary data.</text>
</comment>
<organism evidence="1 2">
    <name type="scientific">Paragonimus westermani</name>
    <dbReference type="NCBI Taxonomy" id="34504"/>
    <lineage>
        <taxon>Eukaryota</taxon>
        <taxon>Metazoa</taxon>
        <taxon>Spiralia</taxon>
        <taxon>Lophotrochozoa</taxon>
        <taxon>Platyhelminthes</taxon>
        <taxon>Trematoda</taxon>
        <taxon>Digenea</taxon>
        <taxon>Plagiorchiida</taxon>
        <taxon>Troglotremata</taxon>
        <taxon>Troglotrematidae</taxon>
        <taxon>Paragonimus</taxon>
    </lineage>
</organism>
<name>A0A8T0DA83_9TREM</name>
<proteinExistence type="predicted"/>
<keyword evidence="2" id="KW-1185">Reference proteome</keyword>
<accession>A0A8T0DA83</accession>
<evidence type="ECO:0000313" key="1">
    <source>
        <dbReference type="EMBL" id="KAF8564266.1"/>
    </source>
</evidence>
<reference evidence="1 2" key="1">
    <citation type="submission" date="2019-07" db="EMBL/GenBank/DDBJ databases">
        <title>Annotation for the trematode Paragonimus westermani.</title>
        <authorList>
            <person name="Choi Y.-J."/>
        </authorList>
    </citation>
    <scope>NUCLEOTIDE SEQUENCE [LARGE SCALE GENOMIC DNA]</scope>
    <source>
        <strain evidence="1">180907_Pwestermani</strain>
    </source>
</reference>